<evidence type="ECO:0000313" key="2">
    <source>
        <dbReference type="EMBL" id="TDD39857.1"/>
    </source>
</evidence>
<protein>
    <submittedName>
        <fullName evidence="2">Aminotransferase class I/II-fold pyridoxal phosphate-dependent enzyme</fullName>
    </submittedName>
</protein>
<dbReference type="AlphaFoldDB" id="A0A4V2YJR1"/>
<gene>
    <name evidence="2" type="ORF">E1288_36175</name>
</gene>
<dbReference type="InterPro" id="IPR015422">
    <property type="entry name" value="PyrdxlP-dep_Trfase_small"/>
</dbReference>
<dbReference type="InterPro" id="IPR015424">
    <property type="entry name" value="PyrdxlP-dep_Trfase"/>
</dbReference>
<dbReference type="Proteomes" id="UP000294947">
    <property type="component" value="Unassembled WGS sequence"/>
</dbReference>
<reference evidence="2 3" key="1">
    <citation type="submission" date="2019-03" db="EMBL/GenBank/DDBJ databases">
        <title>Draft genome sequences of novel Actinobacteria.</title>
        <authorList>
            <person name="Sahin N."/>
            <person name="Ay H."/>
            <person name="Saygin H."/>
        </authorList>
    </citation>
    <scope>NUCLEOTIDE SEQUENCE [LARGE SCALE GENOMIC DNA]</scope>
    <source>
        <strain evidence="2 3">7K502</strain>
    </source>
</reference>
<dbReference type="OrthoDB" id="3655323at2"/>
<comment type="caution">
    <text evidence="2">The sequence shown here is derived from an EMBL/GenBank/DDBJ whole genome shotgun (WGS) entry which is preliminary data.</text>
</comment>
<dbReference type="InterPro" id="IPR004839">
    <property type="entry name" value="Aminotransferase_I/II_large"/>
</dbReference>
<proteinExistence type="predicted"/>
<dbReference type="GO" id="GO:0008483">
    <property type="term" value="F:transaminase activity"/>
    <property type="evidence" value="ECO:0007669"/>
    <property type="project" value="UniProtKB-KW"/>
</dbReference>
<name>A0A4V2YJR1_9PSEU</name>
<sequence>MVADDEVVQSKFSDLYTAVYDLIDDAKRGHELVKLHKGSHGAANPHPVVQDVGAYFFRERKGIFSFVHHAVGATDAGLDALAVYDSACRPRVATRKVFGLLAECSRRDGERVEDFSRWVVSRQHDLGRYRGGSSGFDDEARSFAAAHFRSTGIPASPQEVLVCCGGAKGGMMAMLAAVMCRHEGEKVHRMSGRVLAPVGYYQSLRILPPIVGGAIDVAVNLDGHDVEAWLADTARENGRVIYAPLVNNVDGKALTESRARDIAGAVLEHNRRNHGNPVYVLGDDVYAGSYLAPGLSARPIGSVRGDEVGGSDLGNMSDWVLSVVTPSKTYALPTSRIAFAHTGNATLRSAVAHYRTMLSYGRVPQGDELTAAAAICLTPQHWIDQWNRTYAQRVDRLRTRLQVINQALGMDAFRLTSPDGGWYAALRIHPGLFADPRVRSSVHALAVCLYYGRERCDTGLGLLPGELSGYRVTTGSPEFILRASVAVGDDELDEFARRLAELGALLCSPARPAVITHALDSARSVVHDLDTIADNA</sequence>
<dbReference type="InterPro" id="IPR015421">
    <property type="entry name" value="PyrdxlP-dep_Trfase_major"/>
</dbReference>
<dbReference type="Pfam" id="PF00155">
    <property type="entry name" value="Aminotran_1_2"/>
    <property type="match status" value="1"/>
</dbReference>
<keyword evidence="3" id="KW-1185">Reference proteome</keyword>
<evidence type="ECO:0000259" key="1">
    <source>
        <dbReference type="Pfam" id="PF00155"/>
    </source>
</evidence>
<dbReference type="SUPFAM" id="SSF53383">
    <property type="entry name" value="PLP-dependent transferases"/>
    <property type="match status" value="1"/>
</dbReference>
<accession>A0A4V2YJR1</accession>
<dbReference type="EMBL" id="SMKW01000073">
    <property type="protein sequence ID" value="TDD39857.1"/>
    <property type="molecule type" value="Genomic_DNA"/>
</dbReference>
<keyword evidence="2" id="KW-0808">Transferase</keyword>
<keyword evidence="2" id="KW-0032">Aminotransferase</keyword>
<dbReference type="GO" id="GO:0030170">
    <property type="term" value="F:pyridoxal phosphate binding"/>
    <property type="evidence" value="ECO:0007669"/>
    <property type="project" value="InterPro"/>
</dbReference>
<dbReference type="RefSeq" id="WP_132493193.1">
    <property type="nucleotide sequence ID" value="NZ_SMKW01000073.1"/>
</dbReference>
<feature type="domain" description="Aminotransferase class I/classII large" evidence="1">
    <location>
        <begin position="144"/>
        <end position="428"/>
    </location>
</feature>
<dbReference type="Gene3D" id="3.40.640.10">
    <property type="entry name" value="Type I PLP-dependent aspartate aminotransferase-like (Major domain)"/>
    <property type="match status" value="1"/>
</dbReference>
<dbReference type="Gene3D" id="3.90.1150.10">
    <property type="entry name" value="Aspartate Aminotransferase, domain 1"/>
    <property type="match status" value="1"/>
</dbReference>
<evidence type="ECO:0000313" key="3">
    <source>
        <dbReference type="Proteomes" id="UP000294947"/>
    </source>
</evidence>
<organism evidence="2 3">
    <name type="scientific">Saccharopolyspora elongata</name>
    <dbReference type="NCBI Taxonomy" id="2530387"/>
    <lineage>
        <taxon>Bacteria</taxon>
        <taxon>Bacillati</taxon>
        <taxon>Actinomycetota</taxon>
        <taxon>Actinomycetes</taxon>
        <taxon>Pseudonocardiales</taxon>
        <taxon>Pseudonocardiaceae</taxon>
        <taxon>Saccharopolyspora</taxon>
    </lineage>
</organism>